<dbReference type="Pfam" id="PF07963">
    <property type="entry name" value="N_methyl"/>
    <property type="match status" value="1"/>
</dbReference>
<evidence type="ECO:0000313" key="3">
    <source>
        <dbReference type="Proteomes" id="UP000317171"/>
    </source>
</evidence>
<sequence length="152" mass="17622">MRNKNQIKMIRTSFKAIGAHARRGFTLVEMMVAGVLLMTVTMIVVPAIYWVHRERRQTEYRQIAIVEVENMMERVVSLPFNDITQSKVDKFVLSESALRQLPHADLNIEISESGNMPLMKKIQVQLGWSDHRGMNVVPVRLTSWVCLKEKRE</sequence>
<evidence type="ECO:0008006" key="4">
    <source>
        <dbReference type="Google" id="ProtNLM"/>
    </source>
</evidence>
<gene>
    <name evidence="2" type="ORF">Pan241w_01080</name>
</gene>
<evidence type="ECO:0000313" key="2">
    <source>
        <dbReference type="EMBL" id="QDT40055.1"/>
    </source>
</evidence>
<dbReference type="PROSITE" id="PS00409">
    <property type="entry name" value="PROKAR_NTER_METHYL"/>
    <property type="match status" value="1"/>
</dbReference>
<keyword evidence="1" id="KW-0472">Membrane</keyword>
<keyword evidence="1" id="KW-0812">Transmembrane</keyword>
<dbReference type="AlphaFoldDB" id="A0A517R863"/>
<organism evidence="2 3">
    <name type="scientific">Gimesia alba</name>
    <dbReference type="NCBI Taxonomy" id="2527973"/>
    <lineage>
        <taxon>Bacteria</taxon>
        <taxon>Pseudomonadati</taxon>
        <taxon>Planctomycetota</taxon>
        <taxon>Planctomycetia</taxon>
        <taxon>Planctomycetales</taxon>
        <taxon>Planctomycetaceae</taxon>
        <taxon>Gimesia</taxon>
    </lineage>
</organism>
<proteinExistence type="predicted"/>
<dbReference type="InterPro" id="IPR012902">
    <property type="entry name" value="N_methyl_site"/>
</dbReference>
<evidence type="ECO:0000256" key="1">
    <source>
        <dbReference type="SAM" id="Phobius"/>
    </source>
</evidence>
<dbReference type="Proteomes" id="UP000317171">
    <property type="component" value="Chromosome"/>
</dbReference>
<accession>A0A517R863</accession>
<dbReference type="KEGG" id="gaz:Pan241w_01080"/>
<keyword evidence="3" id="KW-1185">Reference proteome</keyword>
<dbReference type="EMBL" id="CP036269">
    <property type="protein sequence ID" value="QDT40055.1"/>
    <property type="molecule type" value="Genomic_DNA"/>
</dbReference>
<protein>
    <recommendedName>
        <fullName evidence="4">Major pilin subunit</fullName>
    </recommendedName>
</protein>
<keyword evidence="1" id="KW-1133">Transmembrane helix</keyword>
<feature type="transmembrane region" description="Helical" evidence="1">
    <location>
        <begin position="30"/>
        <end position="51"/>
    </location>
</feature>
<name>A0A517R863_9PLAN</name>
<reference evidence="2 3" key="1">
    <citation type="submission" date="2019-02" db="EMBL/GenBank/DDBJ databases">
        <title>Deep-cultivation of Planctomycetes and their phenomic and genomic characterization uncovers novel biology.</title>
        <authorList>
            <person name="Wiegand S."/>
            <person name="Jogler M."/>
            <person name="Boedeker C."/>
            <person name="Pinto D."/>
            <person name="Vollmers J."/>
            <person name="Rivas-Marin E."/>
            <person name="Kohn T."/>
            <person name="Peeters S.H."/>
            <person name="Heuer A."/>
            <person name="Rast P."/>
            <person name="Oberbeckmann S."/>
            <person name="Bunk B."/>
            <person name="Jeske O."/>
            <person name="Meyerdierks A."/>
            <person name="Storesund J.E."/>
            <person name="Kallscheuer N."/>
            <person name="Luecker S."/>
            <person name="Lage O.M."/>
            <person name="Pohl T."/>
            <person name="Merkel B.J."/>
            <person name="Hornburger P."/>
            <person name="Mueller R.-W."/>
            <person name="Bruemmer F."/>
            <person name="Labrenz M."/>
            <person name="Spormann A.M."/>
            <person name="Op den Camp H."/>
            <person name="Overmann J."/>
            <person name="Amann R."/>
            <person name="Jetten M.S.M."/>
            <person name="Mascher T."/>
            <person name="Medema M.H."/>
            <person name="Devos D.P."/>
            <person name="Kaster A.-K."/>
            <person name="Ovreas L."/>
            <person name="Rohde M."/>
            <person name="Galperin M.Y."/>
            <person name="Jogler C."/>
        </authorList>
    </citation>
    <scope>NUCLEOTIDE SEQUENCE [LARGE SCALE GENOMIC DNA]</scope>
    <source>
        <strain evidence="2 3">Pan241w</strain>
    </source>
</reference>